<protein>
    <submittedName>
        <fullName evidence="1">Uncharacterized protein</fullName>
    </submittedName>
</protein>
<name>A0ABN0MYU2_9CHLA</name>
<evidence type="ECO:0000313" key="1">
    <source>
        <dbReference type="EMBL" id="EQM62502.1"/>
    </source>
</evidence>
<sequence length="44" mass="5278">MNIFFLQFLSLVFPQELNQVFCLFIYFSRQSGYSRTSVMDIFSI</sequence>
<evidence type="ECO:0000313" key="2">
    <source>
        <dbReference type="Proteomes" id="UP000016064"/>
    </source>
</evidence>
<organism evidence="1 2">
    <name type="scientific">Chlamydia ibidis 10-1398/6</name>
    <dbReference type="NCBI Taxonomy" id="1046581"/>
    <lineage>
        <taxon>Bacteria</taxon>
        <taxon>Pseudomonadati</taxon>
        <taxon>Chlamydiota</taxon>
        <taxon>Chlamydiia</taxon>
        <taxon>Chlamydiales</taxon>
        <taxon>Chlamydiaceae</taxon>
        <taxon>Chlamydia/Chlamydophila group</taxon>
        <taxon>Chlamydia</taxon>
    </lineage>
</organism>
<accession>A0ABN0MYU2</accession>
<gene>
    <name evidence="1" type="ORF">H359_0908</name>
</gene>
<dbReference type="Proteomes" id="UP000016064">
    <property type="component" value="Unassembled WGS sequence"/>
</dbReference>
<dbReference type="EMBL" id="APJW01000003">
    <property type="protein sequence ID" value="EQM62502.1"/>
    <property type="molecule type" value="Genomic_DNA"/>
</dbReference>
<proteinExistence type="predicted"/>
<keyword evidence="2" id="KW-1185">Reference proteome</keyword>
<reference evidence="1 2" key="1">
    <citation type="submission" date="2013-07" db="EMBL/GenBank/DDBJ databases">
        <title>Isolation of a new Chlamydia species from the feral Sacred Ibis (Threskiornis aethiopicus): Chlamydia ibidis.</title>
        <authorList>
            <person name="Vorimore F."/>
            <person name="Hsia R.-C."/>
            <person name="Huot-Creasy H."/>
            <person name="Bastian S."/>
            <person name="Deruyter L."/>
            <person name="Passet A."/>
            <person name="Sachse K."/>
            <person name="Bavoil P."/>
            <person name="Myers G."/>
            <person name="Laroucau K."/>
        </authorList>
    </citation>
    <scope>NUCLEOTIDE SEQUENCE [LARGE SCALE GENOMIC DNA]</scope>
    <source>
        <strain evidence="1 2">10-1398/6</strain>
    </source>
</reference>
<comment type="caution">
    <text evidence="1">The sequence shown here is derived from an EMBL/GenBank/DDBJ whole genome shotgun (WGS) entry which is preliminary data.</text>
</comment>